<keyword evidence="3" id="KW-0238">DNA-binding</keyword>
<keyword evidence="4" id="KW-0010">Activator</keyword>
<evidence type="ECO:0000256" key="4">
    <source>
        <dbReference type="ARBA" id="ARBA00023159"/>
    </source>
</evidence>
<evidence type="ECO:0000256" key="3">
    <source>
        <dbReference type="ARBA" id="ARBA00023125"/>
    </source>
</evidence>
<name>A0ABY3U0Q4_9MYCO</name>
<keyword evidence="2" id="KW-0805">Transcription regulation</keyword>
<evidence type="ECO:0000256" key="1">
    <source>
        <dbReference type="ARBA" id="ARBA00009437"/>
    </source>
</evidence>
<dbReference type="PANTHER" id="PTHR30346">
    <property type="entry name" value="TRANSCRIPTIONAL DUAL REGULATOR HCAR-RELATED"/>
    <property type="match status" value="1"/>
</dbReference>
<protein>
    <submittedName>
        <fullName evidence="7">LysR family transcriptional regulator</fullName>
    </submittedName>
</protein>
<accession>A0ABY3U0Q4</accession>
<keyword evidence="8" id="KW-1185">Reference proteome</keyword>
<dbReference type="Proteomes" id="UP001055200">
    <property type="component" value="Chromosome"/>
</dbReference>
<evidence type="ECO:0000256" key="5">
    <source>
        <dbReference type="ARBA" id="ARBA00023163"/>
    </source>
</evidence>
<dbReference type="PANTHER" id="PTHR30346:SF28">
    <property type="entry name" value="HTH-TYPE TRANSCRIPTIONAL REGULATOR CYNR"/>
    <property type="match status" value="1"/>
</dbReference>
<dbReference type="InterPro" id="IPR036390">
    <property type="entry name" value="WH_DNA-bd_sf"/>
</dbReference>
<keyword evidence="5" id="KW-0804">Transcription</keyword>
<dbReference type="PRINTS" id="PR00039">
    <property type="entry name" value="HTHLYSR"/>
</dbReference>
<gene>
    <name evidence="7" type="ORF">MIU77_04270</name>
</gene>
<evidence type="ECO:0000313" key="7">
    <source>
        <dbReference type="EMBL" id="ULN53557.1"/>
    </source>
</evidence>
<dbReference type="EMBL" id="CP092365">
    <property type="protein sequence ID" value="ULN53557.1"/>
    <property type="molecule type" value="Genomic_DNA"/>
</dbReference>
<proteinExistence type="inferred from homology"/>
<dbReference type="SUPFAM" id="SSF46785">
    <property type="entry name" value="Winged helix' DNA-binding domain"/>
    <property type="match status" value="1"/>
</dbReference>
<dbReference type="Pfam" id="PF00126">
    <property type="entry name" value="HTH_1"/>
    <property type="match status" value="1"/>
</dbReference>
<dbReference type="InterPro" id="IPR036388">
    <property type="entry name" value="WH-like_DNA-bd_sf"/>
</dbReference>
<dbReference type="SUPFAM" id="SSF53850">
    <property type="entry name" value="Periplasmic binding protein-like II"/>
    <property type="match status" value="1"/>
</dbReference>
<dbReference type="Gene3D" id="3.40.190.290">
    <property type="match status" value="1"/>
</dbReference>
<feature type="domain" description="HTH lysR-type" evidence="6">
    <location>
        <begin position="1"/>
        <end position="58"/>
    </location>
</feature>
<dbReference type="InterPro" id="IPR000847">
    <property type="entry name" value="LysR_HTH_N"/>
</dbReference>
<evidence type="ECO:0000256" key="2">
    <source>
        <dbReference type="ARBA" id="ARBA00023015"/>
    </source>
</evidence>
<dbReference type="Pfam" id="PF03466">
    <property type="entry name" value="LysR_substrate"/>
    <property type="match status" value="1"/>
</dbReference>
<evidence type="ECO:0000259" key="6">
    <source>
        <dbReference type="PROSITE" id="PS50931"/>
    </source>
</evidence>
<sequence length="298" mass="31538">MELRQLRHFVAVADVGHFTRAADDLAISQSGLSASIRALERHLGLPVFERTTRSVVVTAAGRVLLGHARRLLREAAAAESAIAALRGTDAGMLALGVVQTFTAVDLPATIARLHDRHPAVQVVLREAPTRDLLDVLEAGELDLAFVALDATPLPAGLVSLRDYPETLVVVVGPDHRLAGRARVRLTDLAAEPFVEFQAGLGLQTAVAALFTAAAVTRRIAFRTSQMDQALSLVRHGLGIAVVPEPVARRSGLPVIGVHPLGPGPGQGGAPPSRRLALAARTREPTNPVARAFLELLPR</sequence>
<evidence type="ECO:0000313" key="8">
    <source>
        <dbReference type="Proteomes" id="UP001055200"/>
    </source>
</evidence>
<dbReference type="InterPro" id="IPR005119">
    <property type="entry name" value="LysR_subst-bd"/>
</dbReference>
<dbReference type="PROSITE" id="PS50931">
    <property type="entry name" value="HTH_LYSR"/>
    <property type="match status" value="1"/>
</dbReference>
<comment type="similarity">
    <text evidence="1">Belongs to the LysR transcriptional regulatory family.</text>
</comment>
<organism evidence="7 8">
    <name type="scientific">Mycolicibacillus parakoreensis</name>
    <dbReference type="NCBI Taxonomy" id="1069221"/>
    <lineage>
        <taxon>Bacteria</taxon>
        <taxon>Bacillati</taxon>
        <taxon>Actinomycetota</taxon>
        <taxon>Actinomycetes</taxon>
        <taxon>Mycobacteriales</taxon>
        <taxon>Mycobacteriaceae</taxon>
        <taxon>Mycolicibacillus</taxon>
    </lineage>
</organism>
<dbReference type="RefSeq" id="WP_240171808.1">
    <property type="nucleotide sequence ID" value="NZ_CP092365.1"/>
</dbReference>
<dbReference type="Gene3D" id="1.10.10.10">
    <property type="entry name" value="Winged helix-like DNA-binding domain superfamily/Winged helix DNA-binding domain"/>
    <property type="match status" value="1"/>
</dbReference>
<reference evidence="7" key="1">
    <citation type="submission" date="2022-08" db="EMBL/GenBank/DDBJ databases">
        <title>Complete genome sequence of 14 non-tuberculosis mycobacteria type-strains.</title>
        <authorList>
            <person name="Igarashi Y."/>
            <person name="Osugi A."/>
            <person name="Mitarai S."/>
        </authorList>
    </citation>
    <scope>NUCLEOTIDE SEQUENCE</scope>
    <source>
        <strain evidence="7">DSM 45575</strain>
    </source>
</reference>